<evidence type="ECO:0000256" key="5">
    <source>
        <dbReference type="ARBA" id="ARBA00023242"/>
    </source>
</evidence>
<feature type="domain" description="PARP catalytic" evidence="12">
    <location>
        <begin position="1651"/>
        <end position="1846"/>
    </location>
</feature>
<dbReference type="InterPro" id="IPR043472">
    <property type="entry name" value="Macro_dom-like"/>
</dbReference>
<feature type="domain" description="RRM" evidence="10">
    <location>
        <begin position="129"/>
        <end position="203"/>
    </location>
</feature>
<dbReference type="InterPro" id="IPR035979">
    <property type="entry name" value="RBD_domain_sf"/>
</dbReference>
<evidence type="ECO:0000259" key="11">
    <source>
        <dbReference type="PROSITE" id="PS50918"/>
    </source>
</evidence>
<dbReference type="SUPFAM" id="SSF117839">
    <property type="entry name" value="WWE domain"/>
    <property type="match status" value="1"/>
</dbReference>
<accession>A0ABP0GZI2</accession>
<sequence length="1846" mass="208086">MAQKSDIKHQVAVNGLPEGYGLSRTQNLLHDYLETEDAIVKIEFAEYHDGTEKHSVAIVTLKEDKYVQCLIKKAVIDALFHQKGYQFTITKARPRIKSDTSGALETAGSTSLSTTSSVYQNVTRDPRQRTLFCTNIPSHMLNETSLGIHFKRYGVIHRIYLQRQQQRSFAIIEYELPQPASEAFHHGRKVGPNIYMSIYWDKREAEMLQRQDCYPSMSGQHFVSSSTNPKMRMQNEQIQQLKIFTWQEILQFDEEIFSNFQNRCVLVQGVSERTSSSLLRSHFEDPGASGGGLIHKIFRLPDGILIAFQEQNSANGVLLTAKHCLDSKDLQLFAKPVPRAYDKQFLVEGKFADKDTLVDLVGCCLSPEFFSVEKIDGCDRYIVSIKNDCDDDIKEVMKKIGDIGLQLEDVKQKVVHLCATDCVKVVNIADIKNDKIRLTFMNKSLTDNGTITLIQRDMDNDIAYVYFADYQDAEKVAENSRKNRVQFGNKAISISLCYYNPSAAKDEHEKKGLQSYSGRTKELRQTCRQFDFLSEADCDVIQFIQKSQTDMEAMTKEFVNLANVKFQPKRLTGRNCPSQYIIRFQPLPVKYRTNGQQINQKSFESECKSKIMAFLEKYTVRVGKFDPRDLDNICKSNSWRNQSDIILIEIDQRRSVSVFARWNHPKDGDFTIAGQETEVSQAFKWLKALEEKEKKTEMFEIIKEWQLEFLKDCGIVDDMKSRFKDTTISIVDEDYKVIFTGSRTDVDACRTETMKQLKKIDSSRLTFLDEDKLDFLTQALKPGRSLEFDIAQLIKVQFRQAKLKCILQGSVEPKLRYIHQRELDIAITILDDFIQRCSIPVKAGLGELISSTEWKKFEGGLCSSGALVIKINLQNSCIELLGVAKFMEEGEYRLTKYVMENAVGNKVIKMPYAVARFLSEYPNEVKLEEELKSVEWHMTTDNDFGILVQGKADHVKSAIKRLTELIPKIETATHGIKELGMSGYFRSETGAQFLKTTQALTKCTILIDPDQIQQRKNVITSSKLMEKTTTAMLSAQISNTNVTVRVIKNDITTHATDAIVNASNKELELRNAGVSGSIFNKGGKAIQQEMTIQKRKIGGELAPGCAVTTTAGSLPCKKVIHAVGPMWHSSSESWAEQSLKDAIKACLSEADQFNLKSIAIPAISCGVFGGKPEICSKLIVQAIVEYFHEMKPSSSIRQVDLIELSNPNILACFKKQVASIILGVNNNDDRSQHKKGFGETFFQWFSSGKSATSKADSNSSNPSANPGNQISFFHPLQVTVKQGDLLMSTSDVIVNLTGPNFDLNGGQLSSKLIAKAGQTVVQECASNPCFSTSNCRVTRGGKLSCQYVVHLMANQDVSKSLQEVFSVVNKQLKCSSLALPAIGTGNRGFTSTGVAKATRDALHDFSKTKPSHLRRIEIVVFQNSMLSDFQSIISRISTGSSVNQKREPEKRESIFPKEGVGQKGESIKLLFCAAHKININNAWQRVKEHIHDKSATKVLEDEVVVYLDHFAEKKLIDIGEKYNVHLRKTSEASGKDKIIISGIKDNVFDAHVAASDIVREYAQIIAIAEYVIWQYYDLQSHTFVDFSQRDSWKTELAHKKNDKGGTTLALKVGSQKRTFDLDFTNMEESCRESRSKTKIRRGLASQESDDLPETWTDMGGRPWKLETLPQQSTEYQTVLKKYANKGLNISQQCQIQRIQNPTLYKQFVAQKKKIGDRMKADKISNPVTRELFHGTSADACPKIYKDGFDRSYAGLAHDAWYGKGVYFATTSRTSNGYAKPDVNGKKRMFLAEVITGEYCQGQSSMATAPFKTQTQAYDSVVDNMNTIIEIVVFRDASVYPMYLLTY</sequence>
<dbReference type="Pfam" id="PF01661">
    <property type="entry name" value="Macro"/>
    <property type="match status" value="2"/>
</dbReference>
<comment type="similarity">
    <text evidence="6">Belongs to the ARTD/PARP family.</text>
</comment>
<evidence type="ECO:0000256" key="8">
    <source>
        <dbReference type="RuleBase" id="RU362114"/>
    </source>
</evidence>
<evidence type="ECO:0000259" key="13">
    <source>
        <dbReference type="PROSITE" id="PS51154"/>
    </source>
</evidence>
<dbReference type="Pfam" id="PF00644">
    <property type="entry name" value="PARP"/>
    <property type="match status" value="1"/>
</dbReference>
<comment type="subcellular location">
    <subcellularLocation>
        <location evidence="1">Nucleus</location>
    </subcellularLocation>
</comment>
<protein>
    <recommendedName>
        <fullName evidence="8">Poly [ADP-ribose] polymerase</fullName>
        <shortName evidence="8">PARP</shortName>
        <ecNumber evidence="8">2.4.2.-</ecNumber>
    </recommendedName>
</protein>
<evidence type="ECO:0000256" key="7">
    <source>
        <dbReference type="PROSITE-ProRule" id="PRU00176"/>
    </source>
</evidence>
<dbReference type="Proteomes" id="UP001642483">
    <property type="component" value="Unassembled WGS sequence"/>
</dbReference>
<evidence type="ECO:0000256" key="9">
    <source>
        <dbReference type="SAM" id="MobiDB-lite"/>
    </source>
</evidence>
<dbReference type="Gene3D" id="3.90.228.10">
    <property type="match status" value="1"/>
</dbReference>
<dbReference type="PROSITE" id="PS50918">
    <property type="entry name" value="WWE"/>
    <property type="match status" value="1"/>
</dbReference>
<evidence type="ECO:0000313" key="15">
    <source>
        <dbReference type="Proteomes" id="UP001642483"/>
    </source>
</evidence>
<dbReference type="InterPro" id="IPR002589">
    <property type="entry name" value="Macro_dom"/>
</dbReference>
<keyword evidence="3 8" id="KW-0808">Transferase</keyword>
<keyword evidence="4 8" id="KW-0520">NAD</keyword>
<organism evidence="14 15">
    <name type="scientific">Clavelina lepadiformis</name>
    <name type="common">Light-bulb sea squirt</name>
    <name type="synonym">Ascidia lepadiformis</name>
    <dbReference type="NCBI Taxonomy" id="159417"/>
    <lineage>
        <taxon>Eukaryota</taxon>
        <taxon>Metazoa</taxon>
        <taxon>Chordata</taxon>
        <taxon>Tunicata</taxon>
        <taxon>Ascidiacea</taxon>
        <taxon>Aplousobranchia</taxon>
        <taxon>Clavelinidae</taxon>
        <taxon>Clavelina</taxon>
    </lineage>
</organism>
<keyword evidence="2 8" id="KW-0328">Glycosyltransferase</keyword>
<dbReference type="SUPFAM" id="SSF52949">
    <property type="entry name" value="Macro domain-like"/>
    <property type="match status" value="2"/>
</dbReference>
<dbReference type="SMART" id="SM00506">
    <property type="entry name" value="A1pp"/>
    <property type="match status" value="2"/>
</dbReference>
<evidence type="ECO:0000259" key="12">
    <source>
        <dbReference type="PROSITE" id="PS51059"/>
    </source>
</evidence>
<dbReference type="InterPro" id="IPR052056">
    <property type="entry name" value="Mono-ARTD/PARP"/>
</dbReference>
<feature type="domain" description="Macro" evidence="13">
    <location>
        <begin position="1265"/>
        <end position="1437"/>
    </location>
</feature>
<dbReference type="PROSITE" id="PS50102">
    <property type="entry name" value="RRM"/>
    <property type="match status" value="1"/>
</dbReference>
<dbReference type="CDD" id="cd02907">
    <property type="entry name" value="Macro_Af1521_BAL-like"/>
    <property type="match status" value="1"/>
</dbReference>
<dbReference type="SUPFAM" id="SSF54928">
    <property type="entry name" value="RNA-binding domain, RBD"/>
    <property type="match status" value="1"/>
</dbReference>
<keyword evidence="5" id="KW-0539">Nucleus</keyword>
<dbReference type="EMBL" id="CAWYQH010000163">
    <property type="protein sequence ID" value="CAK8697162.1"/>
    <property type="molecule type" value="Genomic_DNA"/>
</dbReference>
<comment type="caution">
    <text evidence="14">The sequence shown here is derived from an EMBL/GenBank/DDBJ whole genome shotgun (WGS) entry which is preliminary data.</text>
</comment>
<evidence type="ECO:0000256" key="4">
    <source>
        <dbReference type="ARBA" id="ARBA00023027"/>
    </source>
</evidence>
<dbReference type="PANTHER" id="PTHR14453:SF67">
    <property type="entry name" value="POLY [ADP-RIBOSE] POLYMERASE"/>
    <property type="match status" value="1"/>
</dbReference>
<proteinExistence type="inferred from homology"/>
<evidence type="ECO:0000256" key="3">
    <source>
        <dbReference type="ARBA" id="ARBA00022679"/>
    </source>
</evidence>
<dbReference type="PANTHER" id="PTHR14453">
    <property type="entry name" value="PARP/ZINC FINGER CCCH TYPE DOMAIN CONTAINING PROTEIN"/>
    <property type="match status" value="1"/>
</dbReference>
<dbReference type="Gene3D" id="3.30.70.330">
    <property type="match status" value="2"/>
</dbReference>
<feature type="region of interest" description="Disordered" evidence="9">
    <location>
        <begin position="1634"/>
        <end position="1656"/>
    </location>
</feature>
<name>A0ABP0GZI2_CLALP</name>
<dbReference type="EC" id="2.4.2.-" evidence="8"/>
<evidence type="ECO:0000256" key="2">
    <source>
        <dbReference type="ARBA" id="ARBA00022676"/>
    </source>
</evidence>
<evidence type="ECO:0000256" key="1">
    <source>
        <dbReference type="ARBA" id="ARBA00004123"/>
    </source>
</evidence>
<feature type="domain" description="WWE" evidence="11">
    <location>
        <begin position="1559"/>
        <end position="1641"/>
    </location>
</feature>
<dbReference type="InterPro" id="IPR004170">
    <property type="entry name" value="WWE_dom"/>
</dbReference>
<gene>
    <name evidence="14" type="ORF">CVLEPA_LOCUS30431</name>
</gene>
<dbReference type="Gene3D" id="3.40.220.10">
    <property type="entry name" value="Leucine Aminopeptidase, subunit E, domain 1"/>
    <property type="match status" value="2"/>
</dbReference>
<keyword evidence="15" id="KW-1185">Reference proteome</keyword>
<dbReference type="InterPro" id="IPR037197">
    <property type="entry name" value="WWE_dom_sf"/>
</dbReference>
<dbReference type="SUPFAM" id="SSF56399">
    <property type="entry name" value="ADP-ribosylation"/>
    <property type="match status" value="1"/>
</dbReference>
<evidence type="ECO:0000259" key="10">
    <source>
        <dbReference type="PROSITE" id="PS50102"/>
    </source>
</evidence>
<reference evidence="14 15" key="1">
    <citation type="submission" date="2024-02" db="EMBL/GenBank/DDBJ databases">
        <authorList>
            <person name="Daric V."/>
            <person name="Darras S."/>
        </authorList>
    </citation>
    <scope>NUCLEOTIDE SEQUENCE [LARGE SCALE GENOMIC DNA]</scope>
</reference>
<feature type="domain" description="Macro" evidence="13">
    <location>
        <begin position="1031"/>
        <end position="1241"/>
    </location>
</feature>
<dbReference type="InterPro" id="IPR012317">
    <property type="entry name" value="Poly(ADP-ribose)pol_cat_dom"/>
</dbReference>
<dbReference type="InterPro" id="IPR012677">
    <property type="entry name" value="Nucleotide-bd_a/b_plait_sf"/>
</dbReference>
<dbReference type="PROSITE" id="PS51059">
    <property type="entry name" value="PARP_CATALYTIC"/>
    <property type="match status" value="1"/>
</dbReference>
<keyword evidence="7" id="KW-0694">RNA-binding</keyword>
<dbReference type="InterPro" id="IPR000504">
    <property type="entry name" value="RRM_dom"/>
</dbReference>
<evidence type="ECO:0000313" key="14">
    <source>
        <dbReference type="EMBL" id="CAK8697162.1"/>
    </source>
</evidence>
<evidence type="ECO:0000256" key="6">
    <source>
        <dbReference type="ARBA" id="ARBA00024347"/>
    </source>
</evidence>
<dbReference type="PROSITE" id="PS51154">
    <property type="entry name" value="MACRO"/>
    <property type="match status" value="2"/>
</dbReference>